<organism evidence="1">
    <name type="scientific">Chlorokybus atmophyticus</name>
    <name type="common">Soil alga</name>
    <dbReference type="NCBI Taxonomy" id="3144"/>
    <lineage>
        <taxon>Eukaryota</taxon>
        <taxon>Viridiplantae</taxon>
        <taxon>Streptophyta</taxon>
        <taxon>Chlorokybophyceae</taxon>
        <taxon>Chlorokybales</taxon>
        <taxon>Chlorokybaceae</taxon>
        <taxon>Chlorokybus</taxon>
    </lineage>
</organism>
<name>A2CI54_CHLAT</name>
<dbReference type="AlphaFoldDB" id="A2CI54"/>
<accession>A2CI54</accession>
<keyword evidence="1" id="KW-0934">Plastid</keyword>
<evidence type="ECO:0000313" key="1">
    <source>
        <dbReference type="EMBL" id="ABM87980.1"/>
    </source>
</evidence>
<dbReference type="RefSeq" id="YP_001019131.1">
    <property type="nucleotide sequence ID" value="NC_008822.1"/>
</dbReference>
<dbReference type="EMBL" id="DQ422812">
    <property type="protein sequence ID" value="ABM87980.1"/>
    <property type="molecule type" value="Genomic_DNA"/>
</dbReference>
<keyword evidence="1" id="KW-0150">Chloroplast</keyword>
<gene>
    <name evidence="1" type="primary">orf79</name>
</gene>
<sequence length="79" mass="9334">MRVLRLNCLIDTFRFINAYRHIISWLDQRKRCPANLYSFLSCSCGYSTLVELQKDTNYSFYIVKNSHTSRNSLKKKGCC</sequence>
<geneLocation type="chloroplast" evidence="1"/>
<dbReference type="GeneID" id="4783231"/>
<reference evidence="1" key="2">
    <citation type="journal article" date="2007" name="BMC Biol.">
        <title>A clade uniting the green algae Mesostigma viride and Chlorokybus atmophyticus represents the deepest branch of the Streptophyta in chloroplast genome-based phylogenies.</title>
        <authorList>
            <person name="Lemieux C."/>
            <person name="Otis C."/>
            <person name="Turmel M."/>
        </authorList>
    </citation>
    <scope>NUCLEOTIDE SEQUENCE [LARGE SCALE GENOMIC DNA]</scope>
    <source>
        <strain evidence="1">SAG 48.80</strain>
    </source>
</reference>
<proteinExistence type="predicted"/>
<reference evidence="1" key="1">
    <citation type="journal article" date="2006" name="Mol. Biol. Evol.">
        <title>The chloroplast genome sequence of Chara vulgaris sheds new light into the closest green algal relatives of land plants.</title>
        <authorList>
            <person name="Turmel M."/>
            <person name="Otis C."/>
            <person name="Lemieux C."/>
        </authorList>
    </citation>
    <scope>NUCLEOTIDE SEQUENCE</scope>
    <source>
        <strain evidence="1">SAG 48.80</strain>
    </source>
</reference>
<protein>
    <submittedName>
        <fullName evidence="1">Uncharacterized protein</fullName>
    </submittedName>
</protein>